<evidence type="ECO:0000259" key="12">
    <source>
        <dbReference type="Pfam" id="PF07715"/>
    </source>
</evidence>
<dbReference type="Pfam" id="PF07715">
    <property type="entry name" value="Plug"/>
    <property type="match status" value="1"/>
</dbReference>
<reference evidence="14" key="1">
    <citation type="submission" date="2017-02" db="EMBL/GenBank/DDBJ databases">
        <authorList>
            <person name="Varghese N."/>
            <person name="Submissions S."/>
        </authorList>
    </citation>
    <scope>NUCLEOTIDE SEQUENCE [LARGE SCALE GENOMIC DNA]</scope>
    <source>
        <strain evidence="14">UM2</strain>
    </source>
</reference>
<evidence type="ECO:0000256" key="6">
    <source>
        <dbReference type="ARBA" id="ARBA00023136"/>
    </source>
</evidence>
<evidence type="ECO:0000256" key="5">
    <source>
        <dbReference type="ARBA" id="ARBA00023077"/>
    </source>
</evidence>
<gene>
    <name evidence="13" type="ORF">SAMN06295920_11731</name>
</gene>
<name>A0A1T5GPI3_9SPHN</name>
<keyword evidence="6 8" id="KW-0472">Membrane</keyword>
<dbReference type="Proteomes" id="UP000189818">
    <property type="component" value="Unassembled WGS sequence"/>
</dbReference>
<dbReference type="Gene3D" id="2.170.130.10">
    <property type="entry name" value="TonB-dependent receptor, plug domain"/>
    <property type="match status" value="1"/>
</dbReference>
<dbReference type="PANTHER" id="PTHR47234:SF2">
    <property type="entry name" value="TONB-DEPENDENT RECEPTOR"/>
    <property type="match status" value="1"/>
</dbReference>
<accession>A0A1T5GPI3</accession>
<dbReference type="Pfam" id="PF00593">
    <property type="entry name" value="TonB_dep_Rec_b-barrel"/>
    <property type="match status" value="1"/>
</dbReference>
<dbReference type="InterPro" id="IPR036942">
    <property type="entry name" value="Beta-barrel_TonB_sf"/>
</dbReference>
<dbReference type="AlphaFoldDB" id="A0A1T5GPI3"/>
<proteinExistence type="inferred from homology"/>
<keyword evidence="5 9" id="KW-0798">TonB box</keyword>
<keyword evidence="4 8" id="KW-0812">Transmembrane</keyword>
<dbReference type="EMBL" id="FUYM01000017">
    <property type="protein sequence ID" value="SKC10335.1"/>
    <property type="molecule type" value="Genomic_DNA"/>
</dbReference>
<dbReference type="GO" id="GO:0009279">
    <property type="term" value="C:cell outer membrane"/>
    <property type="evidence" value="ECO:0007669"/>
    <property type="project" value="UniProtKB-SubCell"/>
</dbReference>
<evidence type="ECO:0000259" key="11">
    <source>
        <dbReference type="Pfam" id="PF00593"/>
    </source>
</evidence>
<evidence type="ECO:0000256" key="8">
    <source>
        <dbReference type="PROSITE-ProRule" id="PRU01360"/>
    </source>
</evidence>
<dbReference type="SUPFAM" id="SSF56935">
    <property type="entry name" value="Porins"/>
    <property type="match status" value="1"/>
</dbReference>
<evidence type="ECO:0000256" key="7">
    <source>
        <dbReference type="ARBA" id="ARBA00023237"/>
    </source>
</evidence>
<dbReference type="PROSITE" id="PS52016">
    <property type="entry name" value="TONB_DEPENDENT_REC_3"/>
    <property type="match status" value="1"/>
</dbReference>
<evidence type="ECO:0000256" key="4">
    <source>
        <dbReference type="ARBA" id="ARBA00022692"/>
    </source>
</evidence>
<evidence type="ECO:0000313" key="14">
    <source>
        <dbReference type="Proteomes" id="UP000189818"/>
    </source>
</evidence>
<dbReference type="InterPro" id="IPR039426">
    <property type="entry name" value="TonB-dep_rcpt-like"/>
</dbReference>
<sequence>MMIARTVDQRRGWAIFLSAASAVALATPAVAQEEAPAPAATAASDIVVTGTRVRDPNLKSSSPVTAVTNQALLLSGSPTVDRLLNNLPQIAPSQNATSNRGDGIVSVDLRKLGPSRTLVLVNGRRMVPSSGLGIVDLNSIPSALLERVEVVTGGASAVYGSDALAGVVNFILDKKYEGLGLRAETGVSDRGDGTNRLIEGTLGASFDDGRGNVVLSAGFSRRGEIRAADRKGFGVSINGGSATAPAGRIDNIGLNPNPTAGSFLGTGGTARDYAFTADGNGIRGFINSLPTATTPGDRYNFSNKEFLQIPLERLSMAALGSYELNSSIEAFAETYFTHNEVNMRQGESPLTAGTLSPTNPLLPQVARDMLAARPDPTANASFQRRLTELGPRLQTVTTDALQINAGLRGEFGRDWQWEVYYGYGRSEQTRVIRGGASQSRINASLLGCPAGTVAAFGCRLIDFFGPNSLTAADVAYISVDNAKDKTVFTRNAASASITGPIFELPAGAVSVAVGAEYRKDSFRYQPDDIRRRGDLAGFYPSLPTAGSYDVKELFGELVVPVLADLPGIHRLTLEAGARYADYSSVGRVFTFKAGGSWEPIADLRLRGLYQRATRAPSVFELFQGGDIAAQTFSDPCATVAPTGAARPTPTAAVATICQLQGLADPRTAGFTQIISTLDVNSIGNPKLREETSKTLTAGAVLTPRFAPGLSLSVDYYRIKVSDYINRAFGGVNGVIANCFASGVTTAAAYAAQPACQLLSRRISGELIAELPLANVQTLKTSGLDIQANYALPLERLGLGDSGTIDLAGTATYIRDYKTVGQDYVGRISQNFGGIAKWRTSVDLGWRNDDAGVRLQWRRIGGMVEDISQRHIPAVNYFDLNGRLEVGERIEFYGGINNLFDRKAPLVPNQIFNSDTQNYDIVGRYLFIGAKLRFRP</sequence>
<dbReference type="InterPro" id="IPR012910">
    <property type="entry name" value="Plug_dom"/>
</dbReference>
<dbReference type="RefSeq" id="WP_079650827.1">
    <property type="nucleotide sequence ID" value="NZ_FUYM01000017.1"/>
</dbReference>
<organism evidence="13 14">
    <name type="scientific">Rhizorhabdus histidinilytica</name>
    <dbReference type="NCBI Taxonomy" id="439228"/>
    <lineage>
        <taxon>Bacteria</taxon>
        <taxon>Pseudomonadati</taxon>
        <taxon>Pseudomonadota</taxon>
        <taxon>Alphaproteobacteria</taxon>
        <taxon>Sphingomonadales</taxon>
        <taxon>Sphingomonadaceae</taxon>
        <taxon>Rhizorhabdus</taxon>
    </lineage>
</organism>
<keyword evidence="7 8" id="KW-0998">Cell outer membrane</keyword>
<evidence type="ECO:0000256" key="9">
    <source>
        <dbReference type="RuleBase" id="RU003357"/>
    </source>
</evidence>
<keyword evidence="10" id="KW-0732">Signal</keyword>
<evidence type="ECO:0000313" key="13">
    <source>
        <dbReference type="EMBL" id="SKC10335.1"/>
    </source>
</evidence>
<keyword evidence="2 8" id="KW-0813">Transport</keyword>
<dbReference type="InterPro" id="IPR037066">
    <property type="entry name" value="Plug_dom_sf"/>
</dbReference>
<dbReference type="Gene3D" id="2.40.170.20">
    <property type="entry name" value="TonB-dependent receptor, beta-barrel domain"/>
    <property type="match status" value="1"/>
</dbReference>
<evidence type="ECO:0000256" key="1">
    <source>
        <dbReference type="ARBA" id="ARBA00004571"/>
    </source>
</evidence>
<keyword evidence="14" id="KW-1185">Reference proteome</keyword>
<evidence type="ECO:0000256" key="2">
    <source>
        <dbReference type="ARBA" id="ARBA00022448"/>
    </source>
</evidence>
<evidence type="ECO:0000256" key="10">
    <source>
        <dbReference type="SAM" id="SignalP"/>
    </source>
</evidence>
<dbReference type="STRING" id="439228.SAMN06295920_11731"/>
<keyword evidence="3 8" id="KW-1134">Transmembrane beta strand</keyword>
<dbReference type="OrthoDB" id="7051241at2"/>
<feature type="domain" description="TonB-dependent receptor plug" evidence="12">
    <location>
        <begin position="59"/>
        <end position="167"/>
    </location>
</feature>
<feature type="domain" description="TonB-dependent receptor-like beta-barrel" evidence="11">
    <location>
        <begin position="381"/>
        <end position="898"/>
    </location>
</feature>
<comment type="subcellular location">
    <subcellularLocation>
        <location evidence="1 8">Cell outer membrane</location>
        <topology evidence="1 8">Multi-pass membrane protein</topology>
    </subcellularLocation>
</comment>
<evidence type="ECO:0000256" key="3">
    <source>
        <dbReference type="ARBA" id="ARBA00022452"/>
    </source>
</evidence>
<dbReference type="PANTHER" id="PTHR47234">
    <property type="match status" value="1"/>
</dbReference>
<dbReference type="InterPro" id="IPR000531">
    <property type="entry name" value="Beta-barrel_TonB"/>
</dbReference>
<feature type="chain" id="PRO_5010561800" evidence="10">
    <location>
        <begin position="32"/>
        <end position="935"/>
    </location>
</feature>
<keyword evidence="13" id="KW-0675">Receptor</keyword>
<comment type="similarity">
    <text evidence="8 9">Belongs to the TonB-dependent receptor family.</text>
</comment>
<protein>
    <submittedName>
        <fullName evidence="13">TonB-dependent Receptor Plug Domain</fullName>
    </submittedName>
</protein>
<feature type="signal peptide" evidence="10">
    <location>
        <begin position="1"/>
        <end position="31"/>
    </location>
</feature>